<dbReference type="SUPFAM" id="SSF82714">
    <property type="entry name" value="Multidrug efflux transporter AcrB TolC docking domain, DN and DC subdomains"/>
    <property type="match status" value="1"/>
</dbReference>
<feature type="transmembrane region" description="Helical" evidence="1">
    <location>
        <begin position="472"/>
        <end position="491"/>
    </location>
</feature>
<gene>
    <name evidence="2" type="primary">acrB</name>
    <name evidence="2" type="ORF">ROE7235_01319</name>
</gene>
<name>A0A3B0M836_9RHOB</name>
<evidence type="ECO:0000256" key="1">
    <source>
        <dbReference type="SAM" id="Phobius"/>
    </source>
</evidence>
<feature type="transmembrane region" description="Helical" evidence="1">
    <location>
        <begin position="368"/>
        <end position="388"/>
    </location>
</feature>
<accession>A0A3B0M836</accession>
<dbReference type="InterPro" id="IPR001036">
    <property type="entry name" value="Acrflvin-R"/>
</dbReference>
<dbReference type="RefSeq" id="WP_121093850.1">
    <property type="nucleotide sequence ID" value="NZ_UIHC01000009.1"/>
</dbReference>
<dbReference type="PRINTS" id="PR00702">
    <property type="entry name" value="ACRIFLAVINRP"/>
</dbReference>
<dbReference type="Proteomes" id="UP000272908">
    <property type="component" value="Unassembled WGS sequence"/>
</dbReference>
<dbReference type="PANTHER" id="PTHR32063">
    <property type="match status" value="1"/>
</dbReference>
<dbReference type="Gene3D" id="3.30.70.1440">
    <property type="entry name" value="Multidrug efflux transporter AcrB pore domain"/>
    <property type="match status" value="1"/>
</dbReference>
<dbReference type="GO" id="GO:0042910">
    <property type="term" value="F:xenobiotic transmembrane transporter activity"/>
    <property type="evidence" value="ECO:0007669"/>
    <property type="project" value="TreeGrafter"/>
</dbReference>
<feature type="transmembrane region" description="Helical" evidence="1">
    <location>
        <begin position="937"/>
        <end position="961"/>
    </location>
</feature>
<feature type="transmembrane region" description="Helical" evidence="1">
    <location>
        <begin position="530"/>
        <end position="551"/>
    </location>
</feature>
<dbReference type="PANTHER" id="PTHR32063:SF33">
    <property type="entry name" value="RND SUPERFAMILY EFFLUX PUMP PERMEASE COMPONENT"/>
    <property type="match status" value="1"/>
</dbReference>
<evidence type="ECO:0000313" key="2">
    <source>
        <dbReference type="EMBL" id="SUZ31570.1"/>
    </source>
</evidence>
<feature type="transmembrane region" description="Helical" evidence="1">
    <location>
        <begin position="1063"/>
        <end position="1084"/>
    </location>
</feature>
<dbReference type="OrthoDB" id="174266at2"/>
<sequence>MSAEQTTRRKGLSVQAVGIFRYFTRHKTAANLLLVIMVVMGLAAMPQMRTQFFPDVVVDNISVDIPWPAAGAEDIDRAVVELVGPALQAVEGVTEISTESREGRARFELEFETGWDMSRANNDVQDAIDAVSNLPDDVEDPQTRRSTWADRVTNVVVSGPVAIEQLARFADEFAARLYDAGITRTTVRGVASAEVMVEVPSRNLIEHDVTMSEIAQAIAQTVSTDPTGDVASGAARVRTGVERRSATEIAQVALRTRPDGSILTVGDVALVEKSDISRDRAFFVGADPAISLQVSRSQQGDAIAIQEQVAEIAAEMNLTLPEGTRIELVSTRADYISSRINLLVSNALMGLGLVVVLLFLFLNARTAFWVAAGIPAAMMAAIAVMYVMGLSLNMISLFALIITLGIVVDDAIVVGEHADYRARELGETPAQAAENAATRMAHPVFAATVTTILAFGALVLVGGRFGTLIADIPLTVIAVLIASLVECFLILPNHMAHSIAAGLRENWYDWPSRQTNRVFRWLRHNGFRPLMQLVIAARYPVLAGLIALLAVQTANLVRGDLPFRFFNPPEQGSITGNIVMSDAATRADTVNMLRELQRAAQDVAAQVEAENGVNPITFAMVEIGGHAGRPLASAENKDGDLLGGISIELVDADLRPVSSFAFSSQLQDAVTRHPQLEEFSFRSWGSGPGGDGVSVDLTGGDSETLKAAAESLRAALAPYPEVTGLDDNLPYDKPELILQLTPQGQALGFTIDSLARDLRHRLTGIEAATFPDGLRTGRVRVELPETERAADFLDSMQMRSPTGNYVLLGDIVSVHERQGFSRVLRENGARVVTVSGDLSEDDAARAREVTLALQNQILPALEADFGITTRLSGQAEQEREFLSDAAIGLGLCLILIYLTLAWVFSSWLRPFVVMAVIPFGLIGVIYGHLSWDVAMSMFSIVGIMGMVGIIINDSIVLVTTVDQYARDRGLIPSIVDAACDRLRPVILTTLTTVLGLMPLLFEKSSEAQFLKPTVITLVYGLGFGMVIVLLLVPALLAIGHDLRRLFTSLSRALTQPQTGIAQLPRLATLAVAVWISLTLGWTLWQGALPGALAGLADGATVAPLQLALLVAVAGTAVLLVLLWLLGAVAVWLGQRRAAQRVSEQP</sequence>
<feature type="transmembrane region" description="Helical" evidence="1">
    <location>
        <begin position="29"/>
        <end position="48"/>
    </location>
</feature>
<dbReference type="SUPFAM" id="SSF82866">
    <property type="entry name" value="Multidrug efflux transporter AcrB transmembrane domain"/>
    <property type="match status" value="2"/>
</dbReference>
<dbReference type="InterPro" id="IPR027463">
    <property type="entry name" value="AcrB_DN_DC_subdom"/>
</dbReference>
<dbReference type="GO" id="GO:0005886">
    <property type="term" value="C:plasma membrane"/>
    <property type="evidence" value="ECO:0007669"/>
    <property type="project" value="TreeGrafter"/>
</dbReference>
<dbReference type="Gene3D" id="3.30.70.1430">
    <property type="entry name" value="Multidrug efflux transporter AcrB pore domain"/>
    <property type="match status" value="2"/>
</dbReference>
<evidence type="ECO:0000313" key="3">
    <source>
        <dbReference type="Proteomes" id="UP000272908"/>
    </source>
</evidence>
<keyword evidence="3" id="KW-1185">Reference proteome</keyword>
<organism evidence="2 3">
    <name type="scientific">Roseinatronobacter ekhonensis</name>
    <dbReference type="NCBI Taxonomy" id="254356"/>
    <lineage>
        <taxon>Bacteria</taxon>
        <taxon>Pseudomonadati</taxon>
        <taxon>Pseudomonadota</taxon>
        <taxon>Alphaproteobacteria</taxon>
        <taxon>Rhodobacterales</taxon>
        <taxon>Paracoccaceae</taxon>
        <taxon>Roseinatronobacter</taxon>
    </lineage>
</organism>
<keyword evidence="1" id="KW-1133">Transmembrane helix</keyword>
<keyword evidence="1" id="KW-0812">Transmembrane</keyword>
<dbReference type="Gene3D" id="1.20.1640.10">
    <property type="entry name" value="Multidrug efflux transporter AcrB transmembrane domain"/>
    <property type="match status" value="2"/>
</dbReference>
<protein>
    <submittedName>
        <fullName evidence="2">Multidrug efflux pump subunit AcrB</fullName>
    </submittedName>
</protein>
<proteinExistence type="predicted"/>
<feature type="transmembrane region" description="Helical" evidence="1">
    <location>
        <begin position="1104"/>
        <end position="1132"/>
    </location>
</feature>
<feature type="transmembrane region" description="Helical" evidence="1">
    <location>
        <begin position="1021"/>
        <end position="1042"/>
    </location>
</feature>
<feature type="transmembrane region" description="Helical" evidence="1">
    <location>
        <begin position="911"/>
        <end position="931"/>
    </location>
</feature>
<feature type="transmembrane region" description="Helical" evidence="1">
    <location>
        <begin position="394"/>
        <end position="414"/>
    </location>
</feature>
<keyword evidence="1" id="KW-0472">Membrane</keyword>
<dbReference type="Pfam" id="PF00873">
    <property type="entry name" value="ACR_tran"/>
    <property type="match status" value="1"/>
</dbReference>
<dbReference type="Gene3D" id="3.30.2090.10">
    <property type="entry name" value="Multidrug efflux transporter AcrB TolC docking domain, DN and DC subdomains"/>
    <property type="match status" value="2"/>
</dbReference>
<dbReference type="SUPFAM" id="SSF82693">
    <property type="entry name" value="Multidrug efflux transporter AcrB pore domain, PN1, PN2, PC1 and PC2 subdomains"/>
    <property type="match status" value="1"/>
</dbReference>
<dbReference type="Gene3D" id="3.30.70.1320">
    <property type="entry name" value="Multidrug efflux transporter AcrB pore domain like"/>
    <property type="match status" value="1"/>
</dbReference>
<feature type="transmembrane region" description="Helical" evidence="1">
    <location>
        <begin position="982"/>
        <end position="1001"/>
    </location>
</feature>
<reference evidence="3" key="1">
    <citation type="submission" date="2018-08" db="EMBL/GenBank/DDBJ databases">
        <authorList>
            <person name="Rodrigo-Torres L."/>
            <person name="Arahal R. D."/>
            <person name="Lucena T."/>
        </authorList>
    </citation>
    <scope>NUCLEOTIDE SEQUENCE [LARGE SCALE GENOMIC DNA]</scope>
    <source>
        <strain evidence="3">CECT 7235</strain>
    </source>
</reference>
<feature type="transmembrane region" description="Helical" evidence="1">
    <location>
        <begin position="340"/>
        <end position="361"/>
    </location>
</feature>
<feature type="transmembrane region" description="Helical" evidence="1">
    <location>
        <begin position="444"/>
        <end position="466"/>
    </location>
</feature>
<dbReference type="AlphaFoldDB" id="A0A3B0M836"/>
<dbReference type="EMBL" id="UIHC01000009">
    <property type="protein sequence ID" value="SUZ31570.1"/>
    <property type="molecule type" value="Genomic_DNA"/>
</dbReference>
<feature type="transmembrane region" description="Helical" evidence="1">
    <location>
        <begin position="885"/>
        <end position="904"/>
    </location>
</feature>